<feature type="transmembrane region" description="Helical" evidence="2">
    <location>
        <begin position="54"/>
        <end position="75"/>
    </location>
</feature>
<dbReference type="InterPro" id="IPR025698">
    <property type="entry name" value="2TM_dom"/>
</dbReference>
<keyword evidence="2" id="KW-1133">Transmembrane helix</keyword>
<reference evidence="4 5" key="1">
    <citation type="submission" date="2018-02" db="EMBL/GenBank/DDBJ databases">
        <authorList>
            <person name="Cohen D.B."/>
            <person name="Kent A.D."/>
        </authorList>
    </citation>
    <scope>NUCLEOTIDE SEQUENCE [LARGE SCALE GENOMIC DNA]</scope>
    <source>
        <strain evidence="4 5">ULC007</strain>
    </source>
</reference>
<organism evidence="4 5">
    <name type="scientific">Phormidesmis priestleyi ULC007</name>
    <dbReference type="NCBI Taxonomy" id="1920490"/>
    <lineage>
        <taxon>Bacteria</taxon>
        <taxon>Bacillati</taxon>
        <taxon>Cyanobacteriota</taxon>
        <taxon>Cyanophyceae</taxon>
        <taxon>Leptolyngbyales</taxon>
        <taxon>Leptolyngbyaceae</taxon>
        <taxon>Phormidesmis</taxon>
    </lineage>
</organism>
<keyword evidence="2" id="KW-0472">Membrane</keyword>
<reference evidence="4 5" key="2">
    <citation type="submission" date="2018-03" db="EMBL/GenBank/DDBJ databases">
        <title>The ancient ancestry and fast evolution of plastids.</title>
        <authorList>
            <person name="Moore K.R."/>
            <person name="Magnabosco C."/>
            <person name="Momper L."/>
            <person name="Gold D.A."/>
            <person name="Bosak T."/>
            <person name="Fournier G.P."/>
        </authorList>
    </citation>
    <scope>NUCLEOTIDE SEQUENCE [LARGE SCALE GENOMIC DNA]</scope>
    <source>
        <strain evidence="4 5">ULC007</strain>
    </source>
</reference>
<evidence type="ECO:0000256" key="1">
    <source>
        <dbReference type="SAM" id="MobiDB-lite"/>
    </source>
</evidence>
<dbReference type="Pfam" id="PF13239">
    <property type="entry name" value="2TM"/>
    <property type="match status" value="1"/>
</dbReference>
<dbReference type="RefSeq" id="WP_073069664.1">
    <property type="nucleotide sequence ID" value="NZ_MPPI01000003.1"/>
</dbReference>
<feature type="compositionally biased region" description="Basic and acidic residues" evidence="1">
    <location>
        <begin position="92"/>
        <end position="103"/>
    </location>
</feature>
<dbReference type="STRING" id="1920490.GCA_001895925_02974"/>
<name>A0A2T1DCW9_9CYAN</name>
<evidence type="ECO:0000259" key="3">
    <source>
        <dbReference type="Pfam" id="PF13239"/>
    </source>
</evidence>
<keyword evidence="5" id="KW-1185">Reference proteome</keyword>
<sequence length="103" mass="11702">MPPRWSRIPDRKDADYRRLDDRMTFATHVPLFTAVNSGMWFFKILQKADWSWSVWVTGIWAAILLAHGIYVFAIADYSEPVATTPAPATGFKPREKSAKSSKG</sequence>
<proteinExistence type="predicted"/>
<comment type="caution">
    <text evidence="4">The sequence shown here is derived from an EMBL/GenBank/DDBJ whole genome shotgun (WGS) entry which is preliminary data.</text>
</comment>
<gene>
    <name evidence="4" type="ORF">C7B65_15755</name>
</gene>
<dbReference type="OrthoDB" id="532541at2"/>
<keyword evidence="2" id="KW-0812">Transmembrane</keyword>
<accession>A0A2T1DCW9</accession>
<dbReference type="EMBL" id="PVWG01000018">
    <property type="protein sequence ID" value="PSB18350.1"/>
    <property type="molecule type" value="Genomic_DNA"/>
</dbReference>
<evidence type="ECO:0000313" key="5">
    <source>
        <dbReference type="Proteomes" id="UP000238634"/>
    </source>
</evidence>
<feature type="transmembrane region" description="Helical" evidence="2">
    <location>
        <begin position="25"/>
        <end position="42"/>
    </location>
</feature>
<dbReference type="AlphaFoldDB" id="A0A2T1DCW9"/>
<evidence type="ECO:0000313" key="4">
    <source>
        <dbReference type="EMBL" id="PSB18350.1"/>
    </source>
</evidence>
<feature type="domain" description="2TM" evidence="3">
    <location>
        <begin position="17"/>
        <end position="77"/>
    </location>
</feature>
<protein>
    <recommendedName>
        <fullName evidence="3">2TM domain-containing protein</fullName>
    </recommendedName>
</protein>
<evidence type="ECO:0000256" key="2">
    <source>
        <dbReference type="SAM" id="Phobius"/>
    </source>
</evidence>
<dbReference type="Proteomes" id="UP000238634">
    <property type="component" value="Unassembled WGS sequence"/>
</dbReference>
<feature type="region of interest" description="Disordered" evidence="1">
    <location>
        <begin position="83"/>
        <end position="103"/>
    </location>
</feature>